<dbReference type="EMBL" id="JACBAF010001751">
    <property type="protein sequence ID" value="KAF7173517.1"/>
    <property type="molecule type" value="Genomic_DNA"/>
</dbReference>
<dbReference type="Gene3D" id="3.20.20.80">
    <property type="entry name" value="Glycosidases"/>
    <property type="match status" value="1"/>
</dbReference>
<sequence length="1101" mass="119866">MLWLVSLCLWCCVPVDQAYARAVFAHFMVSNTAGYAVTDWENEITLAMDAHIDAFALNMAYNDDTNDSQLPNAFTAAQNLGFSLFLSFDYAGNGPWPQGTVLDYLIQWTASSAYYFYQGQPFVSTFEGSENAADWVDVKSLTASFFMPDWSSLGAKAALELQEGIADGLLSWAAWPYGPNDMDTYVDASYIQYLAGKPYMMPVSPWFFTNMPGYDKNWLWRGDDLWYDRWQQVHYLAPEFVEILTWNDFGESHYIGPIVDSHSSLADTLYTAFTTGEAPYNYAEAFSHDGWRAFLPFVIDMYKNNETLVEQEGISAWYRLNAAGACANDGNTTGNTASQLQLEYWPYQIPQNKIFFSALLASPAEISVTIGGTSLAADWVHTPSNGVGLYHGSVSYSGYSGQVMFTVTRSGSTVVSLDGEEILQTCWQPTIAENWNAWTGFEMASGSVSASPTSLDDEVCVAGWGIGDFNELCAFTCSLGYCPVGACVCSALGEQPTLPDATGIQGYPAAGKDANYAGLCSFACNYGYCPSDTCGTAEVPLTVPTVSPFTPDTCVAGTGNGDLAGLCSYACNFGFCPIHSCSCTVTGPLNVPPTAIANLTGWAASEVDSGLCQFACSRGYCPYPVCTQYNATSDYVCGASDEDFENDVDCGDTPTCDYSISYSNMDALQASLGDIDPACIDFYMVGALYGELQMVLDNYTSLTSNVDYDSKFTDYVKAVQAEVPAQLQYFMNDSTDGPVGEGNKYFQCILQDIGRANETATSCPIDANYMTNSYTIYYELLDEDGFFGNLTATFGIEQDWVVFGTDAEAPTCLPGDYPDGCWTLQGYPMAADSSSYTVANPKDIITSALPNMPTMQSSMLLTQMEMGMGDWGGLGDDVVQAYSTAVFMLAEAIDRMENVISIATDWENEQAKQKILDIVMIVLLVVPFLGELDAISDSLIGLARMLELAGAVGNTGLDLYTVIEDPEMAPMVITQYLFRGGSREPSEFSDMAAARRKMTDDDEEALGAVFRSKSIQETALGPEHPDTLTSVSNLGSVLKDQGKYKEAEVMHRRALEGREKALGPEHPDTLVSVSQLGSVLEDQGKYEETEAVVDTEYDSCI</sequence>
<evidence type="ECO:0000256" key="4">
    <source>
        <dbReference type="ARBA" id="ARBA00022803"/>
    </source>
</evidence>
<feature type="chain" id="PRO_5034587040" evidence="5">
    <location>
        <begin position="21"/>
        <end position="1101"/>
    </location>
</feature>
<evidence type="ECO:0000313" key="6">
    <source>
        <dbReference type="EMBL" id="KAF7173517.1"/>
    </source>
</evidence>
<evidence type="ECO:0000256" key="5">
    <source>
        <dbReference type="SAM" id="SignalP"/>
    </source>
</evidence>
<gene>
    <name evidence="6" type="ORF">CNMCM6106_007607</name>
</gene>
<dbReference type="SUPFAM" id="SSF48452">
    <property type="entry name" value="TPR-like"/>
    <property type="match status" value="1"/>
</dbReference>
<dbReference type="GO" id="GO:0007018">
    <property type="term" value="P:microtubule-based movement"/>
    <property type="evidence" value="ECO:0007669"/>
    <property type="project" value="TreeGrafter"/>
</dbReference>
<dbReference type="GO" id="GO:0019894">
    <property type="term" value="F:kinesin binding"/>
    <property type="evidence" value="ECO:0007669"/>
    <property type="project" value="TreeGrafter"/>
</dbReference>
<dbReference type="Proteomes" id="UP000662466">
    <property type="component" value="Unassembled WGS sequence"/>
</dbReference>
<evidence type="ECO:0000256" key="2">
    <source>
        <dbReference type="ARBA" id="ARBA00022490"/>
    </source>
</evidence>
<keyword evidence="4" id="KW-0802">TPR repeat</keyword>
<dbReference type="Pfam" id="PF13374">
    <property type="entry name" value="TPR_10"/>
    <property type="match status" value="1"/>
</dbReference>
<comment type="subcellular location">
    <subcellularLocation>
        <location evidence="1">Cytoplasm</location>
    </subcellularLocation>
</comment>
<comment type="caution">
    <text evidence="6">The sequence shown here is derived from an EMBL/GenBank/DDBJ whole genome shotgun (WGS) entry which is preliminary data.</text>
</comment>
<dbReference type="GO" id="GO:0005737">
    <property type="term" value="C:cytoplasm"/>
    <property type="evidence" value="ECO:0007669"/>
    <property type="project" value="UniProtKB-SubCell"/>
</dbReference>
<dbReference type="InterPro" id="IPR002151">
    <property type="entry name" value="Kinesin_light"/>
</dbReference>
<dbReference type="AlphaFoldDB" id="A0A8H6V0G9"/>
<organism evidence="6 7">
    <name type="scientific">Aspergillus hiratsukae</name>
    <dbReference type="NCBI Taxonomy" id="1194566"/>
    <lineage>
        <taxon>Eukaryota</taxon>
        <taxon>Fungi</taxon>
        <taxon>Dikarya</taxon>
        <taxon>Ascomycota</taxon>
        <taxon>Pezizomycotina</taxon>
        <taxon>Eurotiomycetes</taxon>
        <taxon>Eurotiomycetidae</taxon>
        <taxon>Eurotiales</taxon>
        <taxon>Aspergillaceae</taxon>
        <taxon>Aspergillus</taxon>
        <taxon>Aspergillus subgen. Fumigati</taxon>
    </lineage>
</organism>
<dbReference type="PANTHER" id="PTHR45783">
    <property type="entry name" value="KINESIN LIGHT CHAIN"/>
    <property type="match status" value="1"/>
</dbReference>
<dbReference type="InterPro" id="IPR011990">
    <property type="entry name" value="TPR-like_helical_dom_sf"/>
</dbReference>
<dbReference type="InterPro" id="IPR005197">
    <property type="entry name" value="Glyco_hydro_71"/>
</dbReference>
<dbReference type="Gene3D" id="1.25.40.10">
    <property type="entry name" value="Tetratricopeptide repeat domain"/>
    <property type="match status" value="1"/>
</dbReference>
<name>A0A8H6V0G9_9EURO</name>
<dbReference type="GO" id="GO:0051118">
    <property type="term" value="F:glucan endo-1,3-alpha-glucosidase activity"/>
    <property type="evidence" value="ECO:0007669"/>
    <property type="project" value="InterPro"/>
</dbReference>
<keyword evidence="5" id="KW-0732">Signal</keyword>
<accession>A0A8H6V0G9</accession>
<dbReference type="GO" id="GO:0005871">
    <property type="term" value="C:kinesin complex"/>
    <property type="evidence" value="ECO:0007669"/>
    <property type="project" value="InterPro"/>
</dbReference>
<reference evidence="6" key="1">
    <citation type="submission" date="2020-06" db="EMBL/GenBank/DDBJ databases">
        <title>Draft genome sequences of strains closely related to Aspergillus parafelis and Aspergillus hiratsukae.</title>
        <authorList>
            <person name="Dos Santos R.A.C."/>
            <person name="Rivero-Menendez O."/>
            <person name="Steenwyk J.L."/>
            <person name="Mead M.E."/>
            <person name="Goldman G.H."/>
            <person name="Alastruey-Izquierdo A."/>
            <person name="Rokas A."/>
        </authorList>
    </citation>
    <scope>NUCLEOTIDE SEQUENCE</scope>
    <source>
        <strain evidence="6">CNM-CM6106</strain>
    </source>
</reference>
<keyword evidence="3" id="KW-0677">Repeat</keyword>
<proteinExistence type="predicted"/>
<protein>
    <submittedName>
        <fullName evidence="6">Uncharacterized protein</fullName>
    </submittedName>
</protein>
<feature type="signal peptide" evidence="5">
    <location>
        <begin position="1"/>
        <end position="20"/>
    </location>
</feature>
<dbReference type="PANTHER" id="PTHR45783:SF3">
    <property type="entry name" value="KINESIN LIGHT CHAIN"/>
    <property type="match status" value="1"/>
</dbReference>
<keyword evidence="2" id="KW-0963">Cytoplasm</keyword>
<dbReference type="CDD" id="cd11577">
    <property type="entry name" value="GH71"/>
    <property type="match status" value="1"/>
</dbReference>
<dbReference type="Pfam" id="PF03659">
    <property type="entry name" value="Glyco_hydro_71"/>
    <property type="match status" value="1"/>
</dbReference>
<evidence type="ECO:0000256" key="1">
    <source>
        <dbReference type="ARBA" id="ARBA00004496"/>
    </source>
</evidence>
<evidence type="ECO:0000256" key="3">
    <source>
        <dbReference type="ARBA" id="ARBA00022737"/>
    </source>
</evidence>
<evidence type="ECO:0000313" key="7">
    <source>
        <dbReference type="Proteomes" id="UP000662466"/>
    </source>
</evidence>